<dbReference type="InterPro" id="IPR036691">
    <property type="entry name" value="Endo/exonu/phosph_ase_sf"/>
</dbReference>
<gene>
    <name evidence="3" type="ORF">CCAM_LOCUS25203</name>
</gene>
<dbReference type="AlphaFoldDB" id="A0A484M4A7"/>
<dbReference type="PANTHER" id="PTHR31635:SF196">
    <property type="entry name" value="REVERSE TRANSCRIPTASE DOMAIN-CONTAINING PROTEIN-RELATED"/>
    <property type="match status" value="1"/>
</dbReference>
<evidence type="ECO:0000313" key="3">
    <source>
        <dbReference type="EMBL" id="VFQ83427.1"/>
    </source>
</evidence>
<evidence type="ECO:0000259" key="2">
    <source>
        <dbReference type="Pfam" id="PF00078"/>
    </source>
</evidence>
<name>A0A484M4A7_9ASTE</name>
<keyword evidence="1" id="KW-0472">Membrane</keyword>
<dbReference type="CDD" id="cd01650">
    <property type="entry name" value="RT_nLTR_like"/>
    <property type="match status" value="1"/>
</dbReference>
<dbReference type="InterPro" id="IPR043502">
    <property type="entry name" value="DNA/RNA_pol_sf"/>
</dbReference>
<dbReference type="SUPFAM" id="SSF56219">
    <property type="entry name" value="DNase I-like"/>
    <property type="match status" value="1"/>
</dbReference>
<dbReference type="SUPFAM" id="SSF56672">
    <property type="entry name" value="DNA/RNA polymerases"/>
    <property type="match status" value="1"/>
</dbReference>
<dbReference type="InterPro" id="IPR000477">
    <property type="entry name" value="RT_dom"/>
</dbReference>
<evidence type="ECO:0000256" key="1">
    <source>
        <dbReference type="SAM" id="Phobius"/>
    </source>
</evidence>
<feature type="domain" description="Reverse transcriptase" evidence="2">
    <location>
        <begin position="547"/>
        <end position="654"/>
    </location>
</feature>
<proteinExistence type="predicted"/>
<dbReference type="EMBL" id="OOIL02002582">
    <property type="protein sequence ID" value="VFQ83427.1"/>
    <property type="molecule type" value="Genomic_DNA"/>
</dbReference>
<dbReference type="Gene3D" id="3.60.10.10">
    <property type="entry name" value="Endonuclease/exonuclease/phosphatase"/>
    <property type="match status" value="1"/>
</dbReference>
<sequence>MTILTSWTDKNPRRRMWKCDGNGTRKCRSWEWLDPPICERAKKLIPGLLKKSSAKDEEIKLLNKRNKEKKIGAFMFGFCAALVLNMAIFVLFIAESAKQMHCHLGFSAVQNKIWVLWNEENMRLTQVQEEDQAISCRFIDISTNKAITITTVYGQHTREGRKLLWETLAFHMPLDECWLVGGDFNAIASPLEHKGSSSPCASSMADMDDCIQACELSEPQVKGSLFTWMGKRSTGTVHRKLDRILLNVNFRNLFDDITTTILSRATSDHKPLILECKNSIFLGPKPFRYLNFWGYHKDFHDVVSKAWGSFGWEAGGGMRGLASKLHNLKPILRDWSYVTFGDIFKNLDEAEQQAEEAVRKFEIDSSEENRIAMSLANARLILTSKKESQFWFQKANVKWLKEGDTSTKYFHSLVKGRQKKNLISKIKKEDGTYTSHTEEIGNTFLSHFQNILGMECNSIPESTLVNIPTLITAEDNSLLVELPEEEEIWEAVWALNPNSSAGPDGYNGQFFRQAWHIIRADVIKACQEFFLGIPVPKAFGSTQIILIPKKEGAAAIGDYRPISLSTFMSKIITKILANRLSRLLPKIISSEQAGFQNGKGVEEQILLTNELVHSIENSSRGGNVIVKLDMEKAFDKLSWNYLRAVLGRFGFDISAVNLLMSNLVGTFMSVKGDFTAKAIDSPIWKRICRIHSIALENTFCNDGQFFWEDGEFTFKKAFKAVKAEEPDFLLKFPQAAIFVEEVIIVIAMSFYTVQSLKSHDKKTLNGMLKLVLPGWILWNLWKRHNKIKHDGRKVEAKMVIMDVSNLMQSWIWSNKKVRRTIKRAEAEDIGLKWMLIP</sequence>
<protein>
    <recommendedName>
        <fullName evidence="2">Reverse transcriptase domain-containing protein</fullName>
    </recommendedName>
</protein>
<organism evidence="3 4">
    <name type="scientific">Cuscuta campestris</name>
    <dbReference type="NCBI Taxonomy" id="132261"/>
    <lineage>
        <taxon>Eukaryota</taxon>
        <taxon>Viridiplantae</taxon>
        <taxon>Streptophyta</taxon>
        <taxon>Embryophyta</taxon>
        <taxon>Tracheophyta</taxon>
        <taxon>Spermatophyta</taxon>
        <taxon>Magnoliopsida</taxon>
        <taxon>eudicotyledons</taxon>
        <taxon>Gunneridae</taxon>
        <taxon>Pentapetalae</taxon>
        <taxon>asterids</taxon>
        <taxon>lamiids</taxon>
        <taxon>Solanales</taxon>
        <taxon>Convolvulaceae</taxon>
        <taxon>Cuscuteae</taxon>
        <taxon>Cuscuta</taxon>
        <taxon>Cuscuta subgen. Grammica</taxon>
        <taxon>Cuscuta sect. Cleistogrammica</taxon>
    </lineage>
</organism>
<feature type="transmembrane region" description="Helical" evidence="1">
    <location>
        <begin position="71"/>
        <end position="94"/>
    </location>
</feature>
<dbReference type="PANTHER" id="PTHR31635">
    <property type="entry name" value="REVERSE TRANSCRIPTASE DOMAIN-CONTAINING PROTEIN-RELATED"/>
    <property type="match status" value="1"/>
</dbReference>
<keyword evidence="4" id="KW-1185">Reference proteome</keyword>
<reference evidence="3 4" key="1">
    <citation type="submission" date="2018-04" db="EMBL/GenBank/DDBJ databases">
        <authorList>
            <person name="Vogel A."/>
        </authorList>
    </citation>
    <scope>NUCLEOTIDE SEQUENCE [LARGE SCALE GENOMIC DNA]</scope>
</reference>
<accession>A0A484M4A7</accession>
<evidence type="ECO:0000313" key="4">
    <source>
        <dbReference type="Proteomes" id="UP000595140"/>
    </source>
</evidence>
<keyword evidence="1" id="KW-1133">Transmembrane helix</keyword>
<dbReference type="Proteomes" id="UP000595140">
    <property type="component" value="Unassembled WGS sequence"/>
</dbReference>
<keyword evidence="1" id="KW-0812">Transmembrane</keyword>
<dbReference type="Pfam" id="PF00078">
    <property type="entry name" value="RVT_1"/>
    <property type="match status" value="1"/>
</dbReference>
<dbReference type="OrthoDB" id="536038at2759"/>